<sequence>MGSFTKGLSARGAHTKIVKGYCLICGGLGRFSPDHVPPKCCVTITKTEQRHITESLDLQDRSIKGVASPNGSKFKTICQSCNNLLGRTDGEVGEAYRELTQQIIAYFSSGLQHWHYASVGINPVNYARSMIGHLLAAASIKECLGEPVDSPYFTPLQNFVLGDDSAIENTHDIYYWFYPNNVHISAKLVAFFNEGHLASVSLLSFFPVAFIVTKKNEGTYPAQARKLSFKDSSLVLNLSTQNVHFATFSFVSLSGNSMFALSDQQAIISYPIGQ</sequence>
<dbReference type="EMBL" id="QANO01000111">
    <property type="protein sequence ID" value="PTU51843.1"/>
    <property type="molecule type" value="Genomic_DNA"/>
</dbReference>
<accession>A0A2R7UI07</accession>
<gene>
    <name evidence="1" type="ORF">DBB42_12990</name>
</gene>
<dbReference type="Proteomes" id="UP000244874">
    <property type="component" value="Unassembled WGS sequence"/>
</dbReference>
<comment type="caution">
    <text evidence="1">The sequence shown here is derived from an EMBL/GenBank/DDBJ whole genome shotgun (WGS) entry which is preliminary data.</text>
</comment>
<proteinExistence type="predicted"/>
<dbReference type="AlphaFoldDB" id="A0A2R7UI07"/>
<evidence type="ECO:0000313" key="1">
    <source>
        <dbReference type="EMBL" id="PTU51843.1"/>
    </source>
</evidence>
<evidence type="ECO:0000313" key="2">
    <source>
        <dbReference type="Proteomes" id="UP000244874"/>
    </source>
</evidence>
<reference evidence="1 2" key="1">
    <citation type="submission" date="2018-04" db="EMBL/GenBank/DDBJ databases">
        <authorList>
            <person name="Go L.Y."/>
            <person name="Mitchell J.A."/>
        </authorList>
    </citation>
    <scope>NUCLEOTIDE SEQUENCE [LARGE SCALE GENOMIC DNA]</scope>
    <source>
        <strain evidence="1 2">KCJK7865</strain>
    </source>
</reference>
<name>A0A2R7UI07_PSEDL</name>
<protein>
    <submittedName>
        <fullName evidence="1">Metal-binding protein</fullName>
    </submittedName>
</protein>
<organism evidence="1 2">
    <name type="scientific">Pseudomonas plecoglossicida</name>
    <dbReference type="NCBI Taxonomy" id="70775"/>
    <lineage>
        <taxon>Bacteria</taxon>
        <taxon>Pseudomonadati</taxon>
        <taxon>Pseudomonadota</taxon>
        <taxon>Gammaproteobacteria</taxon>
        <taxon>Pseudomonadales</taxon>
        <taxon>Pseudomonadaceae</taxon>
        <taxon>Pseudomonas</taxon>
    </lineage>
</organism>